<keyword evidence="5" id="KW-0547">Nucleotide-binding</keyword>
<evidence type="ECO:0000256" key="6">
    <source>
        <dbReference type="ARBA" id="ARBA00023134"/>
    </source>
</evidence>
<dbReference type="Proteomes" id="UP000663879">
    <property type="component" value="Unassembled WGS sequence"/>
</dbReference>
<comment type="similarity">
    <text evidence="2">Belongs to the small GTPase superfamily. Rho family.</text>
</comment>
<keyword evidence="3" id="KW-1003">Cell membrane</keyword>
<dbReference type="InterPro" id="IPR003578">
    <property type="entry name" value="Small_GTPase_Rho"/>
</dbReference>
<dbReference type="InterPro" id="IPR027417">
    <property type="entry name" value="P-loop_NTPase"/>
</dbReference>
<evidence type="ECO:0000256" key="8">
    <source>
        <dbReference type="ARBA" id="ARBA00023288"/>
    </source>
</evidence>
<evidence type="ECO:0000313" key="10">
    <source>
        <dbReference type="EMBL" id="CAF1039107.1"/>
    </source>
</evidence>
<dbReference type="SMART" id="SM00173">
    <property type="entry name" value="RAS"/>
    <property type="match status" value="1"/>
</dbReference>
<comment type="subcellular location">
    <subcellularLocation>
        <location evidence="1">Cell membrane</location>
        <topology evidence="1">Lipid-anchor</topology>
        <orientation evidence="1">Cytoplasmic side</orientation>
    </subcellularLocation>
</comment>
<dbReference type="GO" id="GO:0005886">
    <property type="term" value="C:plasma membrane"/>
    <property type="evidence" value="ECO:0007669"/>
    <property type="project" value="UniProtKB-SubCell"/>
</dbReference>
<dbReference type="GO" id="GO:0005525">
    <property type="term" value="F:GTP binding"/>
    <property type="evidence" value="ECO:0007669"/>
    <property type="project" value="UniProtKB-KW"/>
</dbReference>
<organism evidence="10 11">
    <name type="scientific">Brachionus calyciflorus</name>
    <dbReference type="NCBI Taxonomy" id="104777"/>
    <lineage>
        <taxon>Eukaryota</taxon>
        <taxon>Metazoa</taxon>
        <taxon>Spiralia</taxon>
        <taxon>Gnathifera</taxon>
        <taxon>Rotifera</taxon>
        <taxon>Eurotatoria</taxon>
        <taxon>Monogononta</taxon>
        <taxon>Pseudotrocha</taxon>
        <taxon>Ploima</taxon>
        <taxon>Brachionidae</taxon>
        <taxon>Brachionus</taxon>
    </lineage>
</organism>
<dbReference type="PRINTS" id="PR00449">
    <property type="entry name" value="RASTRNSFRMNG"/>
</dbReference>
<keyword evidence="11" id="KW-1185">Reference proteome</keyword>
<dbReference type="PROSITE" id="PS51420">
    <property type="entry name" value="RHO"/>
    <property type="match status" value="1"/>
</dbReference>
<dbReference type="AlphaFoldDB" id="A0A814JKX4"/>
<evidence type="ECO:0000256" key="9">
    <source>
        <dbReference type="ARBA" id="ARBA00023289"/>
    </source>
</evidence>
<evidence type="ECO:0000256" key="4">
    <source>
        <dbReference type="ARBA" id="ARBA00022481"/>
    </source>
</evidence>
<dbReference type="PANTHER" id="PTHR24072">
    <property type="entry name" value="RHO FAMILY GTPASE"/>
    <property type="match status" value="1"/>
</dbReference>
<keyword evidence="6" id="KW-0342">GTP-binding</keyword>
<protein>
    <submittedName>
        <fullName evidence="10">Uncharacterized protein</fullName>
    </submittedName>
</protein>
<evidence type="ECO:0000256" key="5">
    <source>
        <dbReference type="ARBA" id="ARBA00022741"/>
    </source>
</evidence>
<dbReference type="NCBIfam" id="TIGR00231">
    <property type="entry name" value="small_GTP"/>
    <property type="match status" value="1"/>
</dbReference>
<dbReference type="SMART" id="SM00174">
    <property type="entry name" value="RHO"/>
    <property type="match status" value="1"/>
</dbReference>
<dbReference type="OrthoDB" id="8830751at2759"/>
<dbReference type="GO" id="GO:0007264">
    <property type="term" value="P:small GTPase-mediated signal transduction"/>
    <property type="evidence" value="ECO:0007669"/>
    <property type="project" value="InterPro"/>
</dbReference>
<accession>A0A814JKX4</accession>
<evidence type="ECO:0000256" key="2">
    <source>
        <dbReference type="ARBA" id="ARBA00010142"/>
    </source>
</evidence>
<dbReference type="SUPFAM" id="SSF52540">
    <property type="entry name" value="P-loop containing nucleoside triphosphate hydrolases"/>
    <property type="match status" value="1"/>
</dbReference>
<dbReference type="GO" id="GO:0003924">
    <property type="term" value="F:GTPase activity"/>
    <property type="evidence" value="ECO:0007669"/>
    <property type="project" value="InterPro"/>
</dbReference>
<proteinExistence type="inferred from homology"/>
<reference evidence="10" key="1">
    <citation type="submission" date="2021-02" db="EMBL/GenBank/DDBJ databases">
        <authorList>
            <person name="Nowell W R."/>
        </authorList>
    </citation>
    <scope>NUCLEOTIDE SEQUENCE</scope>
    <source>
        <strain evidence="10">Ploen Becks lab</strain>
    </source>
</reference>
<comment type="caution">
    <text evidence="10">The sequence shown here is derived from an EMBL/GenBank/DDBJ whole genome shotgun (WGS) entry which is preliminary data.</text>
</comment>
<evidence type="ECO:0000256" key="3">
    <source>
        <dbReference type="ARBA" id="ARBA00022475"/>
    </source>
</evidence>
<dbReference type="PROSITE" id="PS51419">
    <property type="entry name" value="RAB"/>
    <property type="match status" value="1"/>
</dbReference>
<evidence type="ECO:0000256" key="1">
    <source>
        <dbReference type="ARBA" id="ARBA00004342"/>
    </source>
</evidence>
<gene>
    <name evidence="10" type="ORF">OXX778_LOCUS18258</name>
</gene>
<dbReference type="Gene3D" id="3.40.50.300">
    <property type="entry name" value="P-loop containing nucleotide triphosphate hydrolases"/>
    <property type="match status" value="1"/>
</dbReference>
<evidence type="ECO:0000313" key="11">
    <source>
        <dbReference type="Proteomes" id="UP000663879"/>
    </source>
</evidence>
<dbReference type="InterPro" id="IPR005225">
    <property type="entry name" value="Small_GTP-bd"/>
</dbReference>
<evidence type="ECO:0000256" key="7">
    <source>
        <dbReference type="ARBA" id="ARBA00023136"/>
    </source>
</evidence>
<dbReference type="InterPro" id="IPR001806">
    <property type="entry name" value="Small_GTPase"/>
</dbReference>
<name>A0A814JKX4_9BILA</name>
<dbReference type="SMART" id="SM00176">
    <property type="entry name" value="RAN"/>
    <property type="match status" value="1"/>
</dbReference>
<keyword evidence="4" id="KW-0488">Methylation</keyword>
<dbReference type="SMART" id="SM00175">
    <property type="entry name" value="RAB"/>
    <property type="match status" value="1"/>
</dbReference>
<dbReference type="FunFam" id="3.40.50.300:FF:000983">
    <property type="entry name" value="Rho family GTPase"/>
    <property type="match status" value="1"/>
</dbReference>
<dbReference type="Pfam" id="PF00071">
    <property type="entry name" value="Ras"/>
    <property type="match status" value="1"/>
</dbReference>
<keyword evidence="7" id="KW-0472">Membrane</keyword>
<dbReference type="EMBL" id="CAJNOC010004974">
    <property type="protein sequence ID" value="CAF1039107.1"/>
    <property type="molecule type" value="Genomic_DNA"/>
</dbReference>
<sequence>MVIIGDGSCGKTSLLNCYMTKNFSENIKPTILDTSTVKIDIQGSSVEFIVWDTAGQEEYERLRPLTYKNSDIVLVCYSVDNPESLTNIVEKWYPELRYFCPQTPIILVGNKKDLRDDFNKRRLSFSHTRPISAEDGDLMANRIRAHVFFECSSKTGEKVNDIFETAAIIVLMNNKMKKSINYSKKGHTNKTCSLM</sequence>
<dbReference type="CDD" id="cd00157">
    <property type="entry name" value="Rho"/>
    <property type="match status" value="1"/>
</dbReference>
<keyword evidence="8" id="KW-0449">Lipoprotein</keyword>
<dbReference type="PROSITE" id="PS51421">
    <property type="entry name" value="RAS"/>
    <property type="match status" value="1"/>
</dbReference>
<keyword evidence="9" id="KW-0636">Prenylation</keyword>